<evidence type="ECO:0000256" key="6">
    <source>
        <dbReference type="SAM" id="Phobius"/>
    </source>
</evidence>
<dbReference type="Proteomes" id="UP000199135">
    <property type="component" value="Unassembled WGS sequence"/>
</dbReference>
<dbReference type="InterPro" id="IPR036640">
    <property type="entry name" value="ABC1_TM_sf"/>
</dbReference>
<dbReference type="Gene3D" id="1.20.1560.10">
    <property type="entry name" value="ABC transporter type 1, transmembrane domain"/>
    <property type="match status" value="1"/>
</dbReference>
<feature type="transmembrane region" description="Helical" evidence="6">
    <location>
        <begin position="126"/>
        <end position="151"/>
    </location>
</feature>
<evidence type="ECO:0000256" key="3">
    <source>
        <dbReference type="ARBA" id="ARBA00022989"/>
    </source>
</evidence>
<evidence type="ECO:0000313" key="9">
    <source>
        <dbReference type="EMBL" id="SEH37541.1"/>
    </source>
</evidence>
<dbReference type="PANTHER" id="PTHR43394:SF1">
    <property type="entry name" value="ATP-BINDING CASSETTE SUB-FAMILY B MEMBER 10, MITOCHONDRIAL"/>
    <property type="match status" value="1"/>
</dbReference>
<dbReference type="PROSITE" id="PS50893">
    <property type="entry name" value="ABC_TRANSPORTER_2"/>
    <property type="match status" value="1"/>
</dbReference>
<evidence type="ECO:0000256" key="2">
    <source>
        <dbReference type="ARBA" id="ARBA00022692"/>
    </source>
</evidence>
<keyword evidence="4 6" id="KW-0472">Membrane</keyword>
<dbReference type="InterPro" id="IPR027417">
    <property type="entry name" value="P-loop_NTPase"/>
</dbReference>
<sequence length="622" mass="67719">MIDKSIREIVRRCRPHMWAAAALFFACYLADVVLITCVAYALTTIIYPQQPVLWVIAPILLVVAVRCALRMLSLSQCSKVSSMVELELSERITEKLTRLSWTRVAERREREFVWCARKGATCIGDLLGNVVPVAVGTLGLVIVILIGGLYLGWRMPATLLAFVVAVVALSGAAYFLVKRELREKGLIEAGDDSGAYFDLVVKEADLLRDYRVGEDFAGLAAERNSRDSDETLMGERRRRYPLLATLITSAVGLVTIVYTTAFDASFASANIVHATSMILYTCYGLLRVSIMAFKSGEVAEAEEAALLMADLLSLRVPDENGSLATVAGDHLSTNRLAYSYDGEKFVLKSVTIDVPAVGLTAVVGVEGSGKSTLAGVLAGHLRDYRGNVLLGGKQLRDVLRTSRLRYITYVGIDSELLSSTVRENLLMGDPAATEGEMWSVLSAVGLDSECRRRGGLDFELVAGGTNVSRSERLRLALARAVLHNTPIIIIDGLMDEINPVDQRKAMLALRGIARFKAVVVLTRYPVQAQFAKVVYLLSEGAIIASGSHEELMASYEPYRSACEQQERLLALEPPQSEAVDGAEHDAAGDQDPDATNVLVMPHPEGVVRTGEPRWGEGVEGHE</sequence>
<dbReference type="InterPro" id="IPR011527">
    <property type="entry name" value="ABC1_TM_dom"/>
</dbReference>
<dbReference type="PROSITE" id="PS50929">
    <property type="entry name" value="ABC_TM1F"/>
    <property type="match status" value="1"/>
</dbReference>
<dbReference type="InterPro" id="IPR003439">
    <property type="entry name" value="ABC_transporter-like_ATP-bd"/>
</dbReference>
<dbReference type="RefSeq" id="WP_078686397.1">
    <property type="nucleotide sequence ID" value="NZ_FNWT01000001.1"/>
</dbReference>
<feature type="region of interest" description="Disordered" evidence="5">
    <location>
        <begin position="603"/>
        <end position="622"/>
    </location>
</feature>
<evidence type="ECO:0000256" key="1">
    <source>
        <dbReference type="ARBA" id="ARBA00004651"/>
    </source>
</evidence>
<dbReference type="InterPro" id="IPR039421">
    <property type="entry name" value="Type_1_exporter"/>
</dbReference>
<evidence type="ECO:0000256" key="4">
    <source>
        <dbReference type="ARBA" id="ARBA00023136"/>
    </source>
</evidence>
<accession>A0A1H6HP46</accession>
<organism evidence="9 10">
    <name type="scientific">Parafannyhessea umbonata</name>
    <dbReference type="NCBI Taxonomy" id="604330"/>
    <lineage>
        <taxon>Bacteria</taxon>
        <taxon>Bacillati</taxon>
        <taxon>Actinomycetota</taxon>
        <taxon>Coriobacteriia</taxon>
        <taxon>Coriobacteriales</taxon>
        <taxon>Atopobiaceae</taxon>
        <taxon>Parafannyhessea</taxon>
    </lineage>
</organism>
<keyword evidence="10" id="KW-1185">Reference proteome</keyword>
<comment type="subcellular location">
    <subcellularLocation>
        <location evidence="1">Cell membrane</location>
        <topology evidence="1">Multi-pass membrane protein</topology>
    </subcellularLocation>
</comment>
<dbReference type="SUPFAM" id="SSF90123">
    <property type="entry name" value="ABC transporter transmembrane region"/>
    <property type="match status" value="1"/>
</dbReference>
<dbReference type="Pfam" id="PF00005">
    <property type="entry name" value="ABC_tran"/>
    <property type="match status" value="1"/>
</dbReference>
<dbReference type="PANTHER" id="PTHR43394">
    <property type="entry name" value="ATP-DEPENDENT PERMEASE MDL1, MITOCHONDRIAL"/>
    <property type="match status" value="1"/>
</dbReference>
<dbReference type="Gene3D" id="3.40.50.300">
    <property type="entry name" value="P-loop containing nucleotide triphosphate hydrolases"/>
    <property type="match status" value="1"/>
</dbReference>
<feature type="transmembrane region" description="Helical" evidence="6">
    <location>
        <begin position="240"/>
        <end position="261"/>
    </location>
</feature>
<feature type="domain" description="ABC transporter" evidence="7">
    <location>
        <begin position="331"/>
        <end position="564"/>
    </location>
</feature>
<evidence type="ECO:0000259" key="7">
    <source>
        <dbReference type="PROSITE" id="PS50893"/>
    </source>
</evidence>
<proteinExistence type="predicted"/>
<keyword evidence="3 6" id="KW-1133">Transmembrane helix</keyword>
<evidence type="ECO:0000256" key="5">
    <source>
        <dbReference type="SAM" id="MobiDB-lite"/>
    </source>
</evidence>
<evidence type="ECO:0000313" key="10">
    <source>
        <dbReference type="Proteomes" id="UP000199135"/>
    </source>
</evidence>
<dbReference type="EMBL" id="FNWT01000001">
    <property type="protein sequence ID" value="SEH37541.1"/>
    <property type="molecule type" value="Genomic_DNA"/>
</dbReference>
<keyword evidence="2 6" id="KW-0812">Transmembrane</keyword>
<feature type="region of interest" description="Disordered" evidence="5">
    <location>
        <begin position="576"/>
        <end position="598"/>
    </location>
</feature>
<comment type="caution">
    <text evidence="9">The sequence shown here is derived from an EMBL/GenBank/DDBJ whole genome shotgun (WGS) entry which is preliminary data.</text>
</comment>
<feature type="transmembrane region" description="Helical" evidence="6">
    <location>
        <begin position="21"/>
        <end position="46"/>
    </location>
</feature>
<reference evidence="9 10" key="1">
    <citation type="submission" date="2016-10" db="EMBL/GenBank/DDBJ databases">
        <authorList>
            <person name="Varghese N."/>
            <person name="Submissions S."/>
        </authorList>
    </citation>
    <scope>NUCLEOTIDE SEQUENCE [LARGE SCALE GENOMIC DNA]</scope>
    <source>
        <strain evidence="9 10">WCP15</strain>
    </source>
</reference>
<feature type="domain" description="ABC transmembrane type-1" evidence="8">
    <location>
        <begin position="18"/>
        <end position="170"/>
    </location>
</feature>
<feature type="compositionally biased region" description="Basic and acidic residues" evidence="5">
    <location>
        <begin position="610"/>
        <end position="622"/>
    </location>
</feature>
<protein>
    <submittedName>
        <fullName evidence="9">ABC-type multidrug transport system, ATPase and permease component</fullName>
    </submittedName>
</protein>
<name>A0A1H6HP46_9ACTN</name>
<feature type="transmembrane region" description="Helical" evidence="6">
    <location>
        <begin position="52"/>
        <end position="69"/>
    </location>
</feature>
<dbReference type="PROSITE" id="PS51257">
    <property type="entry name" value="PROKAR_LIPOPROTEIN"/>
    <property type="match status" value="1"/>
</dbReference>
<dbReference type="SUPFAM" id="SSF52540">
    <property type="entry name" value="P-loop containing nucleoside triphosphate hydrolases"/>
    <property type="match status" value="1"/>
</dbReference>
<evidence type="ECO:0000259" key="8">
    <source>
        <dbReference type="PROSITE" id="PS50929"/>
    </source>
</evidence>
<gene>
    <name evidence="9" type="ORF">SAMN05216447_101166</name>
</gene>
<feature type="transmembrane region" description="Helical" evidence="6">
    <location>
        <begin position="157"/>
        <end position="177"/>
    </location>
</feature>